<dbReference type="Pfam" id="PF14529">
    <property type="entry name" value="Exo_endo_phos_2"/>
    <property type="match status" value="1"/>
</dbReference>
<dbReference type="Proteomes" id="UP000023152">
    <property type="component" value="Unassembled WGS sequence"/>
</dbReference>
<protein>
    <recommendedName>
        <fullName evidence="2">Endonuclease/exonuclease/phosphatase domain-containing protein</fullName>
    </recommendedName>
</protein>
<reference evidence="3 4" key="1">
    <citation type="journal article" date="2013" name="Curr. Biol.">
        <title>The Genome of the Foraminiferan Reticulomyxa filosa.</title>
        <authorList>
            <person name="Glockner G."/>
            <person name="Hulsmann N."/>
            <person name="Schleicher M."/>
            <person name="Noegel A.A."/>
            <person name="Eichinger L."/>
            <person name="Gallinger C."/>
            <person name="Pawlowski J."/>
            <person name="Sierra R."/>
            <person name="Euteneuer U."/>
            <person name="Pillet L."/>
            <person name="Moustafa A."/>
            <person name="Platzer M."/>
            <person name="Groth M."/>
            <person name="Szafranski K."/>
            <person name="Schliwa M."/>
        </authorList>
    </citation>
    <scope>NUCLEOTIDE SEQUENCE [LARGE SCALE GENOMIC DNA]</scope>
</reference>
<proteinExistence type="predicted"/>
<dbReference type="SUPFAM" id="SSF56219">
    <property type="entry name" value="DNase I-like"/>
    <property type="match status" value="1"/>
</dbReference>
<dbReference type="AlphaFoldDB" id="X6LL06"/>
<dbReference type="GO" id="GO:0003824">
    <property type="term" value="F:catalytic activity"/>
    <property type="evidence" value="ECO:0007669"/>
    <property type="project" value="InterPro"/>
</dbReference>
<evidence type="ECO:0000313" key="4">
    <source>
        <dbReference type="Proteomes" id="UP000023152"/>
    </source>
</evidence>
<feature type="coiled-coil region" evidence="1">
    <location>
        <begin position="294"/>
        <end position="336"/>
    </location>
</feature>
<dbReference type="InterPro" id="IPR036691">
    <property type="entry name" value="Endo/exonu/phosph_ase_sf"/>
</dbReference>
<evidence type="ECO:0000259" key="2">
    <source>
        <dbReference type="Pfam" id="PF14529"/>
    </source>
</evidence>
<accession>X6LL06</accession>
<dbReference type="EMBL" id="ASPP01035269">
    <property type="protein sequence ID" value="ETO02638.1"/>
    <property type="molecule type" value="Genomic_DNA"/>
</dbReference>
<dbReference type="Gene3D" id="3.60.10.10">
    <property type="entry name" value="Endonuclease/exonuclease/phosphatase"/>
    <property type="match status" value="1"/>
</dbReference>
<comment type="caution">
    <text evidence="3">The sequence shown here is derived from an EMBL/GenBank/DDBJ whole genome shotgun (WGS) entry which is preliminary data.</text>
</comment>
<organism evidence="3 4">
    <name type="scientific">Reticulomyxa filosa</name>
    <dbReference type="NCBI Taxonomy" id="46433"/>
    <lineage>
        <taxon>Eukaryota</taxon>
        <taxon>Sar</taxon>
        <taxon>Rhizaria</taxon>
        <taxon>Retaria</taxon>
        <taxon>Foraminifera</taxon>
        <taxon>Monothalamids</taxon>
        <taxon>Reticulomyxidae</taxon>
        <taxon>Reticulomyxa</taxon>
    </lineage>
</organism>
<name>X6LL06_RETFI</name>
<gene>
    <name evidence="3" type="ORF">RFI_34780</name>
</gene>
<feature type="domain" description="Endonuclease/exonuclease/phosphatase" evidence="2">
    <location>
        <begin position="144"/>
        <end position="245"/>
    </location>
</feature>
<evidence type="ECO:0000256" key="1">
    <source>
        <dbReference type="SAM" id="Coils"/>
    </source>
</evidence>
<keyword evidence="4" id="KW-1185">Reference proteome</keyword>
<evidence type="ECO:0000313" key="3">
    <source>
        <dbReference type="EMBL" id="ETO02638.1"/>
    </source>
</evidence>
<keyword evidence="1" id="KW-0175">Coiled coil</keyword>
<dbReference type="InterPro" id="IPR005135">
    <property type="entry name" value="Endo/exonuclease/phosphatase"/>
</dbReference>
<feature type="non-terminal residue" evidence="3">
    <location>
        <position position="1"/>
    </location>
</feature>
<dbReference type="OrthoDB" id="5549358at2759"/>
<sequence>KVKPRFEEKQIVGRNHRKIKKKIRETDDRQEAKEKEVYQKIEVSGEAEVQKARAVMGKKEFKVIFLNMHGDFRNKINKYSPFRIFLNKQKADIIGCCETKLVGNLKQGCIDDIKIIHQLSYYRALTSEIKPSNGMCMIIDSTQEHKSLRYAILLMGDMNARTKYTGDKVNNQNGNRLMERCQRNALLILNIENCKGQRTFHANKTEAKIFSIVDYAIVNIHEFWEESRIKMEVLKQHVASDHYPIMCTFEQGKTGNTRSMRLHAPYHCRVKLAGNRRPETEELHNILEEINKKIQMNEHESERVNDLIEKYQNEQQKQSQKEIERLLNKIQEQHKKRNDFEVYKRIRLEDKGEWFPVYDE</sequence>